<gene>
    <name evidence="1" type="primary">M</name>
    <name evidence="1" type="synonym">SH</name>
</gene>
<dbReference type="RefSeq" id="YP_009176982.1">
    <property type="nucleotide sequence ID" value="NC_028232.1"/>
</dbReference>
<dbReference type="Proteomes" id="UP000140123">
    <property type="component" value="Segment"/>
</dbReference>
<reference evidence="1 2" key="1">
    <citation type="journal article" date="2014" name="Virol Rep">
        <title>Genomic characterisation of Almpiwar virus, Harrison Dam virus and Walkabout Creek virus; three novel rhabdoviruses from northern Australia.</title>
        <authorList>
            <person name="McAllister J."/>
            <person name="Gauci P.J."/>
            <person name="Mitchell I.R."/>
            <person name="Boyle D.B."/>
            <person name="Bulach D.M."/>
            <person name="Weir R.P."/>
            <person name="Melville L.F."/>
            <person name="Davis S.S."/>
            <person name="Gubala A.J."/>
        </authorList>
    </citation>
    <scope>NUCLEOTIDE SEQUENCE [LARGE SCALE GENOMIC DNA]</scope>
    <source>
        <strain evidence="1">CS1056</strain>
    </source>
</reference>
<proteinExistence type="predicted"/>
<protein>
    <submittedName>
        <fullName evidence="1">Matrix protein</fullName>
    </submittedName>
</protein>
<evidence type="ECO:0000313" key="1">
    <source>
        <dbReference type="EMBL" id="AIW61109.1"/>
    </source>
</evidence>
<dbReference type="EMBL" id="KJ432572">
    <property type="protein sequence ID" value="AIW61109.1"/>
    <property type="molecule type" value="Viral_cRNA"/>
</dbReference>
<name>A0A0A0V5L0_9RHAB</name>
<organism evidence="1 2">
    <name type="scientific">Walkabout Creek virus</name>
    <dbReference type="NCBI Taxonomy" id="1569258"/>
    <lineage>
        <taxon>Viruses</taxon>
        <taxon>Riboviria</taxon>
        <taxon>Orthornavirae</taxon>
        <taxon>Negarnaviricota</taxon>
        <taxon>Haploviricotina</taxon>
        <taxon>Monjiviricetes</taxon>
        <taxon>Mononegavirales</taxon>
        <taxon>Rhabdoviridae</taxon>
        <taxon>Alpharhabdovirinae</taxon>
        <taxon>Sunrhavirus</taxon>
        <taxon>Sunrhavirus walkabout</taxon>
    </lineage>
</organism>
<accession>A0A0A0V5L0</accession>
<keyword evidence="2" id="KW-1185">Reference proteome</keyword>
<sequence>MNSIVNLFGKSDDSVFSQSPCELGQHSHFSIRYLKINFKIKFELLQEGNTELRKIDLEKAAAKSYRGPSEFEGIFLTALALSCGSWVKSKCGKKNGFVGEFRVKVKLYNPKLTQYFEHEKFHCFSIKDWVIRCEYEIISEEAKSGGAMNKRVQQKMKQWGMSPYHCIEDYDGDILIIH</sequence>
<dbReference type="KEGG" id="vg:26122647"/>
<evidence type="ECO:0000313" key="2">
    <source>
        <dbReference type="Proteomes" id="UP000140123"/>
    </source>
</evidence>